<protein>
    <submittedName>
        <fullName evidence="9">Farnesyl pyrophosphate synthase</fullName>
    </submittedName>
</protein>
<keyword evidence="4" id="KW-0460">Magnesium</keyword>
<name>A0A0N4V402_ENTVE</name>
<reference evidence="7 8" key="2">
    <citation type="submission" date="2018-10" db="EMBL/GenBank/DDBJ databases">
        <authorList>
            <consortium name="Pathogen Informatics"/>
        </authorList>
    </citation>
    <scope>NUCLEOTIDE SEQUENCE [LARGE SCALE GENOMIC DNA]</scope>
</reference>
<evidence type="ECO:0000313" key="7">
    <source>
        <dbReference type="EMBL" id="VDD89766.1"/>
    </source>
</evidence>
<comment type="pathway">
    <text evidence="5">Pheromone biosynthesis.</text>
</comment>
<dbReference type="GO" id="GO:0004161">
    <property type="term" value="F:dimethylallyltranstransferase activity"/>
    <property type="evidence" value="ECO:0007669"/>
    <property type="project" value="TreeGrafter"/>
</dbReference>
<dbReference type="Gene3D" id="1.10.600.10">
    <property type="entry name" value="Farnesyl Diphosphate Synthase"/>
    <property type="match status" value="1"/>
</dbReference>
<accession>A0A0N4V402</accession>
<dbReference type="WBParaSite" id="EVEC_0000480901-mRNA-1">
    <property type="protein sequence ID" value="EVEC_0000480901-mRNA-1"/>
    <property type="gene ID" value="EVEC_0000480901"/>
</dbReference>
<evidence type="ECO:0000256" key="1">
    <source>
        <dbReference type="ARBA" id="ARBA00001946"/>
    </source>
</evidence>
<dbReference type="PANTHER" id="PTHR11525">
    <property type="entry name" value="FARNESYL-PYROPHOSPHATE SYNTHETASE"/>
    <property type="match status" value="1"/>
</dbReference>
<dbReference type="GO" id="GO:0046872">
    <property type="term" value="F:metal ion binding"/>
    <property type="evidence" value="ECO:0007669"/>
    <property type="project" value="UniProtKB-KW"/>
</dbReference>
<dbReference type="GO" id="GO:0042811">
    <property type="term" value="P:pheromone biosynthetic process"/>
    <property type="evidence" value="ECO:0007669"/>
    <property type="project" value="UniProtKB-ARBA"/>
</dbReference>
<dbReference type="EMBL" id="UXUI01007881">
    <property type="protein sequence ID" value="VDD89766.1"/>
    <property type="molecule type" value="Genomic_DNA"/>
</dbReference>
<organism evidence="9">
    <name type="scientific">Enterobius vermicularis</name>
    <name type="common">Human pinworm</name>
    <dbReference type="NCBI Taxonomy" id="51028"/>
    <lineage>
        <taxon>Eukaryota</taxon>
        <taxon>Metazoa</taxon>
        <taxon>Ecdysozoa</taxon>
        <taxon>Nematoda</taxon>
        <taxon>Chromadorea</taxon>
        <taxon>Rhabditida</taxon>
        <taxon>Spirurina</taxon>
        <taxon>Oxyuridomorpha</taxon>
        <taxon>Oxyuroidea</taxon>
        <taxon>Oxyuridae</taxon>
        <taxon>Enterobius</taxon>
    </lineage>
</organism>
<dbReference type="InterPro" id="IPR008949">
    <property type="entry name" value="Isoprenoid_synthase_dom_sf"/>
</dbReference>
<keyword evidence="2 6" id="KW-0808">Transferase</keyword>
<evidence type="ECO:0000313" key="9">
    <source>
        <dbReference type="WBParaSite" id="EVEC_0000480901-mRNA-1"/>
    </source>
</evidence>
<dbReference type="GO" id="GO:0004337">
    <property type="term" value="F:(2E,6E)-farnesyl diphosphate synthase activity"/>
    <property type="evidence" value="ECO:0007669"/>
    <property type="project" value="TreeGrafter"/>
</dbReference>
<evidence type="ECO:0000313" key="8">
    <source>
        <dbReference type="Proteomes" id="UP000274131"/>
    </source>
</evidence>
<comment type="similarity">
    <text evidence="6">Belongs to the FPP/GGPP synthase family.</text>
</comment>
<dbReference type="OrthoDB" id="10257492at2759"/>
<evidence type="ECO:0000256" key="2">
    <source>
        <dbReference type="ARBA" id="ARBA00022679"/>
    </source>
</evidence>
<evidence type="ECO:0000256" key="3">
    <source>
        <dbReference type="ARBA" id="ARBA00022723"/>
    </source>
</evidence>
<keyword evidence="8" id="KW-1185">Reference proteome</keyword>
<dbReference type="SFLD" id="SFLDS00005">
    <property type="entry name" value="Isoprenoid_Synthase_Type_I"/>
    <property type="match status" value="1"/>
</dbReference>
<dbReference type="GO" id="GO:0045337">
    <property type="term" value="P:farnesyl diphosphate biosynthetic process"/>
    <property type="evidence" value="ECO:0007669"/>
    <property type="project" value="TreeGrafter"/>
</dbReference>
<proteinExistence type="inferred from homology"/>
<dbReference type="SUPFAM" id="SSF48576">
    <property type="entry name" value="Terpenoid synthases"/>
    <property type="match status" value="1"/>
</dbReference>
<comment type="cofactor">
    <cofactor evidence="1">
        <name>Mg(2+)</name>
        <dbReference type="ChEBI" id="CHEBI:18420"/>
    </cofactor>
</comment>
<dbReference type="GO" id="GO:0005737">
    <property type="term" value="C:cytoplasm"/>
    <property type="evidence" value="ECO:0007669"/>
    <property type="project" value="TreeGrafter"/>
</dbReference>
<dbReference type="Proteomes" id="UP000274131">
    <property type="component" value="Unassembled WGS sequence"/>
</dbReference>
<evidence type="ECO:0000256" key="4">
    <source>
        <dbReference type="ARBA" id="ARBA00022842"/>
    </source>
</evidence>
<reference evidence="9" key="1">
    <citation type="submission" date="2017-02" db="UniProtKB">
        <authorList>
            <consortium name="WormBaseParasite"/>
        </authorList>
    </citation>
    <scope>IDENTIFICATION</scope>
</reference>
<dbReference type="Pfam" id="PF00348">
    <property type="entry name" value="polyprenyl_synt"/>
    <property type="match status" value="1"/>
</dbReference>
<evidence type="ECO:0000256" key="6">
    <source>
        <dbReference type="RuleBase" id="RU004466"/>
    </source>
</evidence>
<evidence type="ECO:0000256" key="5">
    <source>
        <dbReference type="ARBA" id="ARBA00033740"/>
    </source>
</evidence>
<sequence>MDSNMLDILSTVANERSAVANNLDVNVVMKYVYIYVQMSERIIRESLNTVKKIMLNDISGILTGTDVLSCQKQFTKFFDYVVYGGKYLRSTLLTSIFRHLEPSANSAENKRTAEVAACLEVLQAFYLTLDDIVDGGIQRRGKPCWHTLTGVGVNAINDSLLLESSIHKALFTILRGHPLASSVCDYFCEIKRVTTIGQILDGATSGIKDCTWERYRNIVYCKTSFYTTCAPVYLALLLADQRKYWTELEPLCVNLGYLFQAQDDFLDCYGHVEDTGKTGTDLKEGKCTWITCKAVEKLESPEFSSYSTVFEVNFLFTF</sequence>
<gene>
    <name evidence="7" type="ORF">EVEC_LOCUS4517</name>
</gene>
<dbReference type="STRING" id="51028.A0A0N4V402"/>
<keyword evidence="3" id="KW-0479">Metal-binding</keyword>
<dbReference type="InterPro" id="IPR039702">
    <property type="entry name" value="FPS1-like"/>
</dbReference>
<dbReference type="InterPro" id="IPR000092">
    <property type="entry name" value="Polyprenyl_synt"/>
</dbReference>
<dbReference type="AlphaFoldDB" id="A0A0N4V402"/>
<dbReference type="PANTHER" id="PTHR11525:SF0">
    <property type="entry name" value="FARNESYL PYROPHOSPHATE SYNTHASE"/>
    <property type="match status" value="1"/>
</dbReference>